<accession>A0ABV2LBS1</accession>
<feature type="region of interest" description="Disordered" evidence="1">
    <location>
        <begin position="99"/>
        <end position="124"/>
    </location>
</feature>
<keyword evidence="3" id="KW-1185">Reference proteome</keyword>
<evidence type="ECO:0008006" key="4">
    <source>
        <dbReference type="Google" id="ProtNLM"/>
    </source>
</evidence>
<reference evidence="2 3" key="1">
    <citation type="submission" date="2024-06" db="EMBL/GenBank/DDBJ databases">
        <title>Genomic Encyclopedia of Type Strains, Phase IV (KMG-IV): sequencing the most valuable type-strain genomes for metagenomic binning, comparative biology and taxonomic classification.</title>
        <authorList>
            <person name="Goeker M."/>
        </authorList>
    </citation>
    <scope>NUCLEOTIDE SEQUENCE [LARGE SCALE GENOMIC DNA]</scope>
    <source>
        <strain evidence="2 3">DSM 21331</strain>
    </source>
</reference>
<proteinExistence type="predicted"/>
<dbReference type="CDD" id="cd00093">
    <property type="entry name" value="HTH_XRE"/>
    <property type="match status" value="1"/>
</dbReference>
<dbReference type="Proteomes" id="UP001549145">
    <property type="component" value="Unassembled WGS sequence"/>
</dbReference>
<comment type="caution">
    <text evidence="2">The sequence shown here is derived from an EMBL/GenBank/DDBJ whole genome shotgun (WGS) entry which is preliminary data.</text>
</comment>
<feature type="region of interest" description="Disordered" evidence="1">
    <location>
        <begin position="248"/>
        <end position="276"/>
    </location>
</feature>
<sequence>MRTPPRVRVPASSIPIGAAGHSVTANRLGTKPRQPEVSKTAANSEVDLSSVEAVRTLDDGPVPEASSAAMLYVDKRKSAERLRKARRAMGFSSGKAAAETHGWPVGTYTGDEGGRRPVPPERADRYGMAFSVPGKWILDEPIENEDSKAVLRAKRLDELSEADVPCEFVSPTVEAIARRGAGTRLSIARVAAGFRSVRVAASHLGLSASTCHAHENGRHNLVERAARLYGAAYVADLAWLMTGDFPQGGRGGSQPTGNASSTSTPSRAPSWWLRWP</sequence>
<gene>
    <name evidence="2" type="ORF">ABID43_004634</name>
</gene>
<feature type="region of interest" description="Disordered" evidence="1">
    <location>
        <begin position="1"/>
        <end position="44"/>
    </location>
</feature>
<evidence type="ECO:0000256" key="1">
    <source>
        <dbReference type="SAM" id="MobiDB-lite"/>
    </source>
</evidence>
<evidence type="ECO:0000313" key="3">
    <source>
        <dbReference type="Proteomes" id="UP001549145"/>
    </source>
</evidence>
<feature type="compositionally biased region" description="Basic and acidic residues" evidence="1">
    <location>
        <begin position="112"/>
        <end position="124"/>
    </location>
</feature>
<organism evidence="2 3">
    <name type="scientific">Methylobacterium goesingense</name>
    <dbReference type="NCBI Taxonomy" id="243690"/>
    <lineage>
        <taxon>Bacteria</taxon>
        <taxon>Pseudomonadati</taxon>
        <taxon>Pseudomonadota</taxon>
        <taxon>Alphaproteobacteria</taxon>
        <taxon>Hyphomicrobiales</taxon>
        <taxon>Methylobacteriaceae</taxon>
        <taxon>Methylobacterium</taxon>
    </lineage>
</organism>
<feature type="compositionally biased region" description="Low complexity" evidence="1">
    <location>
        <begin position="259"/>
        <end position="276"/>
    </location>
</feature>
<name>A0ABV2LBS1_9HYPH</name>
<protein>
    <recommendedName>
        <fullName evidence="4">XRE family transcriptional regulator</fullName>
    </recommendedName>
</protein>
<dbReference type="EMBL" id="JBEPMM010000022">
    <property type="protein sequence ID" value="MET3695069.1"/>
    <property type="molecule type" value="Genomic_DNA"/>
</dbReference>
<dbReference type="InterPro" id="IPR001387">
    <property type="entry name" value="Cro/C1-type_HTH"/>
</dbReference>
<evidence type="ECO:0000313" key="2">
    <source>
        <dbReference type="EMBL" id="MET3695069.1"/>
    </source>
</evidence>